<evidence type="ECO:0000313" key="3">
    <source>
        <dbReference type="Proteomes" id="UP000503264"/>
    </source>
</evidence>
<dbReference type="EMBL" id="CP012542">
    <property type="protein sequence ID" value="QCD44052.1"/>
    <property type="molecule type" value="Genomic_DNA"/>
</dbReference>
<reference evidence="2 3" key="1">
    <citation type="submission" date="2016-07" db="EMBL/GenBank/DDBJ databases">
        <title>Comparative genomics of the Campylobacter concisus group.</title>
        <authorList>
            <person name="Miller W.G."/>
            <person name="Yee E."/>
            <person name="Chapman M.H."/>
            <person name="Huynh S."/>
            <person name="Bono J.L."/>
            <person name="On S.L.W."/>
            <person name="StLeger J."/>
            <person name="Foster G."/>
            <person name="Parker C.T."/>
        </authorList>
    </citation>
    <scope>NUCLEOTIDE SEQUENCE [LARGE SCALE GENOMIC DNA]</scope>
    <source>
        <strain evidence="2 3">CCUG 21559</strain>
    </source>
</reference>
<organism evidence="2 3">
    <name type="scientific">Campylobacter mucosalis CCUG 21559</name>
    <dbReference type="NCBI Taxonomy" id="1032067"/>
    <lineage>
        <taxon>Bacteria</taxon>
        <taxon>Pseudomonadati</taxon>
        <taxon>Campylobacterota</taxon>
        <taxon>Epsilonproteobacteria</taxon>
        <taxon>Campylobacterales</taxon>
        <taxon>Campylobacteraceae</taxon>
        <taxon>Campylobacter</taxon>
    </lineage>
</organism>
<dbReference type="AlphaFoldDB" id="A0A6G5QEH5"/>
<dbReference type="PANTHER" id="PTHR36529:SF1">
    <property type="entry name" value="GLYCOSYLTRANSFERASE"/>
    <property type="match status" value="1"/>
</dbReference>
<evidence type="ECO:0000313" key="2">
    <source>
        <dbReference type="EMBL" id="QCD44052.1"/>
    </source>
</evidence>
<feature type="domain" description="Aminoglycoside phosphotransferase" evidence="1">
    <location>
        <begin position="200"/>
        <end position="403"/>
    </location>
</feature>
<dbReference type="Pfam" id="PF01636">
    <property type="entry name" value="APH"/>
    <property type="match status" value="1"/>
</dbReference>
<dbReference type="Pfam" id="PF09837">
    <property type="entry name" value="DUF2064"/>
    <property type="match status" value="1"/>
</dbReference>
<dbReference type="SUPFAM" id="SSF56112">
    <property type="entry name" value="Protein kinase-like (PK-like)"/>
    <property type="match status" value="1"/>
</dbReference>
<sequence>MKNALIFFTKEPLPNFTKTRLLDFLSPLQAVKLHKQIIKLINNELKKLSNADIFVFYTPNAQILKELLGDYKFYPQNGNGLNERMLNAFKQVKTYGYDKILLIGSDIIDLSSSHIEKSFKSLDTHDISITPTIDGGYCALGLKQIKDEIFSVDYSIRKNVFKAMCDKFDELKLSYKKMPKLRDIDTKEDIFAQILDVKKLTPLANGEYNINYKFKKDGKTQVFRINTKSQMGFKNQIKYEFDALKILSTSGVTPKPIKYFTPSIFLPKGAMSMEFLDGRPLRYQSDFKIASYLLAKIHTTKIPAKHTLFIAKKPLLEMYKECLKMADIYLESKFANKNTSKHIKGFLNAVSKFNLNRDINEPCIINTELNSGNFIISSKSSFIIDWEKPIIGEKEQDIAHFLAPTTTFWKTNTILNDSDMREFIGLYESHFKTKVDMAKFQTYLAMTCLRGVSWCAMAYVEYQGKRAIKNQYTYKKINKYLSDKFLSKLDEFFKEFK</sequence>
<protein>
    <submittedName>
        <fullName evidence="2">Putative DUF2064 domain protein</fullName>
    </submittedName>
</protein>
<dbReference type="RefSeq" id="WP_171993323.1">
    <property type="nucleotide sequence ID" value="NZ_CP012542.1"/>
</dbReference>
<dbReference type="InterPro" id="IPR018641">
    <property type="entry name" value="Trfase_1_rSAM/seldom-assoc"/>
</dbReference>
<dbReference type="NCBIfam" id="TIGR04282">
    <property type="entry name" value="glyco_like_cofC"/>
    <property type="match status" value="1"/>
</dbReference>
<name>A0A6G5QEH5_9BACT</name>
<keyword evidence="3" id="KW-1185">Reference proteome</keyword>
<proteinExistence type="predicted"/>
<evidence type="ECO:0000259" key="1">
    <source>
        <dbReference type="Pfam" id="PF01636"/>
    </source>
</evidence>
<dbReference type="PANTHER" id="PTHR36529">
    <property type="entry name" value="SLL1095 PROTEIN"/>
    <property type="match status" value="1"/>
</dbReference>
<dbReference type="SUPFAM" id="SSF53448">
    <property type="entry name" value="Nucleotide-diphospho-sugar transferases"/>
    <property type="match status" value="1"/>
</dbReference>
<dbReference type="Proteomes" id="UP000503264">
    <property type="component" value="Chromosome"/>
</dbReference>
<gene>
    <name evidence="2" type="ORF">CMUC_0237</name>
</gene>
<dbReference type="Gene3D" id="3.90.550.10">
    <property type="entry name" value="Spore Coat Polysaccharide Biosynthesis Protein SpsA, Chain A"/>
    <property type="match status" value="1"/>
</dbReference>
<dbReference type="Gene3D" id="3.90.1200.10">
    <property type="match status" value="1"/>
</dbReference>
<accession>A0A6G5QEH5</accession>
<dbReference type="InterPro" id="IPR002575">
    <property type="entry name" value="Aminoglycoside_PTrfase"/>
</dbReference>
<dbReference type="InterPro" id="IPR011009">
    <property type="entry name" value="Kinase-like_dom_sf"/>
</dbReference>
<dbReference type="InterPro" id="IPR029044">
    <property type="entry name" value="Nucleotide-diphossugar_trans"/>
</dbReference>